<protein>
    <submittedName>
        <fullName evidence="2">Uncharacterized protein</fullName>
    </submittedName>
</protein>
<feature type="region of interest" description="Disordered" evidence="1">
    <location>
        <begin position="113"/>
        <end position="134"/>
    </location>
</feature>
<evidence type="ECO:0000313" key="2">
    <source>
        <dbReference type="EMBL" id="KAJ3253599.1"/>
    </source>
</evidence>
<gene>
    <name evidence="2" type="ORF">HK103_000441</name>
</gene>
<accession>A0AAD5UBZ5</accession>
<dbReference type="AlphaFoldDB" id="A0AAD5UBZ5"/>
<evidence type="ECO:0000313" key="3">
    <source>
        <dbReference type="Proteomes" id="UP001210925"/>
    </source>
</evidence>
<feature type="region of interest" description="Disordered" evidence="1">
    <location>
        <begin position="35"/>
        <end position="81"/>
    </location>
</feature>
<proteinExistence type="predicted"/>
<reference evidence="2" key="1">
    <citation type="submission" date="2020-05" db="EMBL/GenBank/DDBJ databases">
        <title>Phylogenomic resolution of chytrid fungi.</title>
        <authorList>
            <person name="Stajich J.E."/>
            <person name="Amses K."/>
            <person name="Simmons R."/>
            <person name="Seto K."/>
            <person name="Myers J."/>
            <person name="Bonds A."/>
            <person name="Quandt C.A."/>
            <person name="Barry K."/>
            <person name="Liu P."/>
            <person name="Grigoriev I."/>
            <person name="Longcore J.E."/>
            <person name="James T.Y."/>
        </authorList>
    </citation>
    <scope>NUCLEOTIDE SEQUENCE</scope>
    <source>
        <strain evidence="2">PLAUS21</strain>
    </source>
</reference>
<name>A0AAD5UBZ5_9FUNG</name>
<comment type="caution">
    <text evidence="2">The sequence shown here is derived from an EMBL/GenBank/DDBJ whole genome shotgun (WGS) entry which is preliminary data.</text>
</comment>
<sequence length="285" mass="33707">MKCVITEAINSIISKEPKERSFAVYRRQSTIKFKSDPQSESFEYNPVESSELPRVAEEPQLSVAHAQKEANPPTLKQDFKPSIDRDFLPYTTNSYQRKATESIRQSYTPALYKPQPREYPEYTATPSTTHRPNNYDYIYTNSPFEPEYPITSDKCDTFKQPQYTQPPIIQQNVYKIHVYNNTPERQAPQEYPKPHFYDQSNSARPERLAHRLAQNDRPDWDRPKSAVDLPQNRYSHIAEQEIDDYEDYNDLPYIDDLYSEINVTLSLPRKNMQRFPTRKVFRNIY</sequence>
<keyword evidence="3" id="KW-1185">Reference proteome</keyword>
<organism evidence="2 3">
    <name type="scientific">Boothiomyces macroporosus</name>
    <dbReference type="NCBI Taxonomy" id="261099"/>
    <lineage>
        <taxon>Eukaryota</taxon>
        <taxon>Fungi</taxon>
        <taxon>Fungi incertae sedis</taxon>
        <taxon>Chytridiomycota</taxon>
        <taxon>Chytridiomycota incertae sedis</taxon>
        <taxon>Chytridiomycetes</taxon>
        <taxon>Rhizophydiales</taxon>
        <taxon>Terramycetaceae</taxon>
        <taxon>Boothiomyces</taxon>
    </lineage>
</organism>
<dbReference type="EMBL" id="JADGKB010000105">
    <property type="protein sequence ID" value="KAJ3253599.1"/>
    <property type="molecule type" value="Genomic_DNA"/>
</dbReference>
<evidence type="ECO:0000256" key="1">
    <source>
        <dbReference type="SAM" id="MobiDB-lite"/>
    </source>
</evidence>
<dbReference type="Proteomes" id="UP001210925">
    <property type="component" value="Unassembled WGS sequence"/>
</dbReference>